<sequence length="174" mass="19946">MSMIKLIKPTMEYANDIMDYRQEFLDSGDSLAGCGNLRTCSSAEEWIDELNILENKETCPEGKVCSNTYMAIRVSDNKIVGIIDFRHHIDHPILSVWGGHIGYSVRPIERRKGYATEMLRQNLINCKRHGLDKVLVICDFDNIASKKTITTNGGIFEKEIMVDGDRMERYWIPL</sequence>
<dbReference type="InterPro" id="IPR016181">
    <property type="entry name" value="Acyl_CoA_acyltransferase"/>
</dbReference>
<dbReference type="Gene3D" id="3.40.630.30">
    <property type="match status" value="1"/>
</dbReference>
<evidence type="ECO:0000259" key="1">
    <source>
        <dbReference type="PROSITE" id="PS51186"/>
    </source>
</evidence>
<dbReference type="Proteomes" id="UP000198636">
    <property type="component" value="Unassembled WGS sequence"/>
</dbReference>
<feature type="domain" description="N-acetyltransferase" evidence="1">
    <location>
        <begin position="2"/>
        <end position="174"/>
    </location>
</feature>
<evidence type="ECO:0000313" key="2">
    <source>
        <dbReference type="EMBL" id="SCZ11599.1"/>
    </source>
</evidence>
<keyword evidence="3" id="KW-1185">Reference proteome</keyword>
<name>A0A1G5LHG5_9FIRM</name>
<dbReference type="PROSITE" id="PS51186">
    <property type="entry name" value="GNAT"/>
    <property type="match status" value="1"/>
</dbReference>
<dbReference type="PANTHER" id="PTHR39173:SF1">
    <property type="entry name" value="ACETYLTRANSFERASE"/>
    <property type="match status" value="1"/>
</dbReference>
<dbReference type="EMBL" id="FMUS01000061">
    <property type="protein sequence ID" value="SCZ11599.1"/>
    <property type="molecule type" value="Genomic_DNA"/>
</dbReference>
<dbReference type="PANTHER" id="PTHR39173">
    <property type="entry name" value="ACETYLTRANSFERASE"/>
    <property type="match status" value="1"/>
</dbReference>
<protein>
    <submittedName>
        <fullName evidence="2">Predicted acetyltransferase</fullName>
    </submittedName>
</protein>
<dbReference type="SUPFAM" id="SSF55729">
    <property type="entry name" value="Acyl-CoA N-acyltransferases (Nat)"/>
    <property type="match status" value="1"/>
</dbReference>
<dbReference type="Pfam" id="PF13302">
    <property type="entry name" value="Acetyltransf_3"/>
    <property type="match status" value="1"/>
</dbReference>
<dbReference type="InterPro" id="IPR000182">
    <property type="entry name" value="GNAT_dom"/>
</dbReference>
<dbReference type="AlphaFoldDB" id="A0A1G5LHG5"/>
<dbReference type="GO" id="GO:0016747">
    <property type="term" value="F:acyltransferase activity, transferring groups other than amino-acyl groups"/>
    <property type="evidence" value="ECO:0007669"/>
    <property type="project" value="InterPro"/>
</dbReference>
<accession>A0A1G5LHG5</accession>
<dbReference type="OrthoDB" id="9797989at2"/>
<keyword evidence="2" id="KW-0808">Transferase</keyword>
<organism evidence="2 3">
    <name type="scientific">Alkaliphilus peptidifermentans DSM 18978</name>
    <dbReference type="NCBI Taxonomy" id="1120976"/>
    <lineage>
        <taxon>Bacteria</taxon>
        <taxon>Bacillati</taxon>
        <taxon>Bacillota</taxon>
        <taxon>Clostridia</taxon>
        <taxon>Peptostreptococcales</taxon>
        <taxon>Natronincolaceae</taxon>
        <taxon>Alkaliphilus</taxon>
    </lineage>
</organism>
<evidence type="ECO:0000313" key="3">
    <source>
        <dbReference type="Proteomes" id="UP000198636"/>
    </source>
</evidence>
<dbReference type="RefSeq" id="WP_091547741.1">
    <property type="nucleotide sequence ID" value="NZ_FMUS01000061.1"/>
</dbReference>
<reference evidence="2 3" key="1">
    <citation type="submission" date="2016-10" db="EMBL/GenBank/DDBJ databases">
        <authorList>
            <person name="de Groot N.N."/>
        </authorList>
    </citation>
    <scope>NUCLEOTIDE SEQUENCE [LARGE SCALE GENOMIC DNA]</scope>
    <source>
        <strain evidence="2 3">DSM 18978</strain>
    </source>
</reference>
<proteinExistence type="predicted"/>
<gene>
    <name evidence="2" type="ORF">SAMN03080606_04375</name>
</gene>